<feature type="region of interest" description="Disordered" evidence="1">
    <location>
        <begin position="16"/>
        <end position="51"/>
    </location>
</feature>
<feature type="compositionally biased region" description="Polar residues" evidence="1">
    <location>
        <begin position="72"/>
        <end position="85"/>
    </location>
</feature>
<feature type="region of interest" description="Disordered" evidence="1">
    <location>
        <begin position="72"/>
        <end position="92"/>
    </location>
</feature>
<dbReference type="EMBL" id="ML119772">
    <property type="protein sequence ID" value="RPA75075.1"/>
    <property type="molecule type" value="Genomic_DNA"/>
</dbReference>
<organism evidence="2 3">
    <name type="scientific">Ascobolus immersus RN42</name>
    <dbReference type="NCBI Taxonomy" id="1160509"/>
    <lineage>
        <taxon>Eukaryota</taxon>
        <taxon>Fungi</taxon>
        <taxon>Dikarya</taxon>
        <taxon>Ascomycota</taxon>
        <taxon>Pezizomycotina</taxon>
        <taxon>Pezizomycetes</taxon>
        <taxon>Pezizales</taxon>
        <taxon>Ascobolaceae</taxon>
        <taxon>Ascobolus</taxon>
    </lineage>
</organism>
<evidence type="ECO:0000256" key="1">
    <source>
        <dbReference type="SAM" id="MobiDB-lite"/>
    </source>
</evidence>
<reference evidence="2 3" key="1">
    <citation type="journal article" date="2018" name="Nat. Ecol. Evol.">
        <title>Pezizomycetes genomes reveal the molecular basis of ectomycorrhizal truffle lifestyle.</title>
        <authorList>
            <person name="Murat C."/>
            <person name="Payen T."/>
            <person name="Noel B."/>
            <person name="Kuo A."/>
            <person name="Morin E."/>
            <person name="Chen J."/>
            <person name="Kohler A."/>
            <person name="Krizsan K."/>
            <person name="Balestrini R."/>
            <person name="Da Silva C."/>
            <person name="Montanini B."/>
            <person name="Hainaut M."/>
            <person name="Levati E."/>
            <person name="Barry K.W."/>
            <person name="Belfiori B."/>
            <person name="Cichocki N."/>
            <person name="Clum A."/>
            <person name="Dockter R.B."/>
            <person name="Fauchery L."/>
            <person name="Guy J."/>
            <person name="Iotti M."/>
            <person name="Le Tacon F."/>
            <person name="Lindquist E.A."/>
            <person name="Lipzen A."/>
            <person name="Malagnac F."/>
            <person name="Mello A."/>
            <person name="Molinier V."/>
            <person name="Miyauchi S."/>
            <person name="Poulain J."/>
            <person name="Riccioni C."/>
            <person name="Rubini A."/>
            <person name="Sitrit Y."/>
            <person name="Splivallo R."/>
            <person name="Traeger S."/>
            <person name="Wang M."/>
            <person name="Zifcakova L."/>
            <person name="Wipf D."/>
            <person name="Zambonelli A."/>
            <person name="Paolocci F."/>
            <person name="Nowrousian M."/>
            <person name="Ottonello S."/>
            <person name="Baldrian P."/>
            <person name="Spatafora J.W."/>
            <person name="Henrissat B."/>
            <person name="Nagy L.G."/>
            <person name="Aury J.M."/>
            <person name="Wincker P."/>
            <person name="Grigoriev I.V."/>
            <person name="Bonfante P."/>
            <person name="Martin F.M."/>
        </authorList>
    </citation>
    <scope>NUCLEOTIDE SEQUENCE [LARGE SCALE GENOMIC DNA]</scope>
    <source>
        <strain evidence="2 3">RN42</strain>
    </source>
</reference>
<evidence type="ECO:0000313" key="2">
    <source>
        <dbReference type="EMBL" id="RPA75075.1"/>
    </source>
</evidence>
<protein>
    <submittedName>
        <fullName evidence="2">Uncharacterized protein</fullName>
    </submittedName>
</protein>
<dbReference type="AlphaFoldDB" id="A0A3N4HMN0"/>
<evidence type="ECO:0000313" key="3">
    <source>
        <dbReference type="Proteomes" id="UP000275078"/>
    </source>
</evidence>
<name>A0A3N4HMN0_ASCIM</name>
<dbReference type="Proteomes" id="UP000275078">
    <property type="component" value="Unassembled WGS sequence"/>
</dbReference>
<accession>A0A3N4HMN0</accession>
<gene>
    <name evidence="2" type="ORF">BJ508DRAFT_332444</name>
</gene>
<sequence length="140" mass="15100">MAERVWDKIEEDVRHIRSDEAKAHGGHLPPASDPAGSASMLQSEVERAAHAPTKASALHNLKKSAQLYNAIESSESPDGNVQAGSDASKLKGLIQRNKFHGKAPHKDHGGVEGEREFMADQTVVIEEGKGQFVTEKEPAV</sequence>
<proteinExistence type="predicted"/>
<keyword evidence="3" id="KW-1185">Reference proteome</keyword>